<gene>
    <name evidence="1" type="ORF">NDU88_001764</name>
</gene>
<sequence length="94" mass="10366">MDREQLGLEEGEARWQAGRLAVEEGSGIDDQPMAVSGTWLCLKCRGQVEGSAVRLLWWFEGGGKAHRGLRWGEAPWTAGWCCSGGEQEGEEIRC</sequence>
<organism evidence="1 2">
    <name type="scientific">Pleurodeles waltl</name>
    <name type="common">Iberian ribbed newt</name>
    <dbReference type="NCBI Taxonomy" id="8319"/>
    <lineage>
        <taxon>Eukaryota</taxon>
        <taxon>Metazoa</taxon>
        <taxon>Chordata</taxon>
        <taxon>Craniata</taxon>
        <taxon>Vertebrata</taxon>
        <taxon>Euteleostomi</taxon>
        <taxon>Amphibia</taxon>
        <taxon>Batrachia</taxon>
        <taxon>Caudata</taxon>
        <taxon>Salamandroidea</taxon>
        <taxon>Salamandridae</taxon>
        <taxon>Pleurodelinae</taxon>
        <taxon>Pleurodeles</taxon>
    </lineage>
</organism>
<protein>
    <submittedName>
        <fullName evidence="1">Uncharacterized protein</fullName>
    </submittedName>
</protein>
<proteinExistence type="predicted"/>
<comment type="caution">
    <text evidence="1">The sequence shown here is derived from an EMBL/GenBank/DDBJ whole genome shotgun (WGS) entry which is preliminary data.</text>
</comment>
<dbReference type="AlphaFoldDB" id="A0AAV7Q6X5"/>
<reference evidence="1" key="1">
    <citation type="journal article" date="2022" name="bioRxiv">
        <title>Sequencing and chromosome-scale assembly of the giantPleurodeles waltlgenome.</title>
        <authorList>
            <person name="Brown T."/>
            <person name="Elewa A."/>
            <person name="Iarovenko S."/>
            <person name="Subramanian E."/>
            <person name="Araus A.J."/>
            <person name="Petzold A."/>
            <person name="Susuki M."/>
            <person name="Suzuki K.-i.T."/>
            <person name="Hayashi T."/>
            <person name="Toyoda A."/>
            <person name="Oliveira C."/>
            <person name="Osipova E."/>
            <person name="Leigh N.D."/>
            <person name="Simon A."/>
            <person name="Yun M.H."/>
        </authorList>
    </citation>
    <scope>NUCLEOTIDE SEQUENCE</scope>
    <source>
        <strain evidence="1">20211129_DDA</strain>
        <tissue evidence="1">Liver</tissue>
    </source>
</reference>
<name>A0AAV7Q6X5_PLEWA</name>
<keyword evidence="2" id="KW-1185">Reference proteome</keyword>
<evidence type="ECO:0000313" key="1">
    <source>
        <dbReference type="EMBL" id="KAJ1135324.1"/>
    </source>
</evidence>
<dbReference type="Proteomes" id="UP001066276">
    <property type="component" value="Chromosome 6"/>
</dbReference>
<evidence type="ECO:0000313" key="2">
    <source>
        <dbReference type="Proteomes" id="UP001066276"/>
    </source>
</evidence>
<dbReference type="EMBL" id="JANPWB010000010">
    <property type="protein sequence ID" value="KAJ1135324.1"/>
    <property type="molecule type" value="Genomic_DNA"/>
</dbReference>
<accession>A0AAV7Q6X5</accession>